<proteinExistence type="predicted"/>
<organism evidence="1 2">
    <name type="scientific">Hypoxylon rubiginosum</name>
    <dbReference type="NCBI Taxonomy" id="110542"/>
    <lineage>
        <taxon>Eukaryota</taxon>
        <taxon>Fungi</taxon>
        <taxon>Dikarya</taxon>
        <taxon>Ascomycota</taxon>
        <taxon>Pezizomycotina</taxon>
        <taxon>Sordariomycetes</taxon>
        <taxon>Xylariomycetidae</taxon>
        <taxon>Xylariales</taxon>
        <taxon>Hypoxylaceae</taxon>
        <taxon>Hypoxylon</taxon>
    </lineage>
</organism>
<dbReference type="Proteomes" id="UP001497700">
    <property type="component" value="Unassembled WGS sequence"/>
</dbReference>
<dbReference type="EMBL" id="MU393713">
    <property type="protein sequence ID" value="KAI4858618.1"/>
    <property type="molecule type" value="Genomic_DNA"/>
</dbReference>
<evidence type="ECO:0000313" key="2">
    <source>
        <dbReference type="Proteomes" id="UP001497700"/>
    </source>
</evidence>
<keyword evidence="2" id="KW-1185">Reference proteome</keyword>
<gene>
    <name evidence="1" type="ORF">F4820DRAFT_468107</name>
</gene>
<sequence>MASRGAITLVRKSKPSPAEILQLRCHVRPGASRAREGVAAVTDESVELCVAAPPQDGKANKAVIEILSEILGVAKSDLQITHGMKSRDKTVSVASACFRRGKDAGADEDLVAMVRKKLLSQEASES</sequence>
<evidence type="ECO:0000313" key="1">
    <source>
        <dbReference type="EMBL" id="KAI4858618.1"/>
    </source>
</evidence>
<reference evidence="1 2" key="1">
    <citation type="journal article" date="2022" name="New Phytol.">
        <title>Ecological generalism drives hyperdiversity of secondary metabolite gene clusters in xylarialean endophytes.</title>
        <authorList>
            <person name="Franco M.E.E."/>
            <person name="Wisecaver J.H."/>
            <person name="Arnold A.E."/>
            <person name="Ju Y.M."/>
            <person name="Slot J.C."/>
            <person name="Ahrendt S."/>
            <person name="Moore L.P."/>
            <person name="Eastman K.E."/>
            <person name="Scott K."/>
            <person name="Konkel Z."/>
            <person name="Mondo S.J."/>
            <person name="Kuo A."/>
            <person name="Hayes R.D."/>
            <person name="Haridas S."/>
            <person name="Andreopoulos B."/>
            <person name="Riley R."/>
            <person name="LaButti K."/>
            <person name="Pangilinan J."/>
            <person name="Lipzen A."/>
            <person name="Amirebrahimi M."/>
            <person name="Yan J."/>
            <person name="Adam C."/>
            <person name="Keymanesh K."/>
            <person name="Ng V."/>
            <person name="Louie K."/>
            <person name="Northen T."/>
            <person name="Drula E."/>
            <person name="Henrissat B."/>
            <person name="Hsieh H.M."/>
            <person name="Youens-Clark K."/>
            <person name="Lutzoni F."/>
            <person name="Miadlikowska J."/>
            <person name="Eastwood D.C."/>
            <person name="Hamelin R.C."/>
            <person name="Grigoriev I.V."/>
            <person name="U'Ren J.M."/>
        </authorList>
    </citation>
    <scope>NUCLEOTIDE SEQUENCE [LARGE SCALE GENOMIC DNA]</scope>
    <source>
        <strain evidence="1 2">CBS 119005</strain>
    </source>
</reference>
<name>A0ACB9YHL2_9PEZI</name>
<protein>
    <submittedName>
        <fullName evidence="1">YggU-like protein</fullName>
    </submittedName>
</protein>
<comment type="caution">
    <text evidence="1">The sequence shown here is derived from an EMBL/GenBank/DDBJ whole genome shotgun (WGS) entry which is preliminary data.</text>
</comment>
<accession>A0ACB9YHL2</accession>